<keyword evidence="1" id="KW-1133">Transmembrane helix</keyword>
<dbReference type="Proteomes" id="UP000565715">
    <property type="component" value="Unassembled WGS sequence"/>
</dbReference>
<dbReference type="EMBL" id="JAAXOO010000005">
    <property type="protein sequence ID" value="NKY35465.1"/>
    <property type="molecule type" value="Genomic_DNA"/>
</dbReference>
<comment type="caution">
    <text evidence="2">The sequence shown here is derived from an EMBL/GenBank/DDBJ whole genome shotgun (WGS) entry which is preliminary data.</text>
</comment>
<keyword evidence="1" id="KW-0472">Membrane</keyword>
<organism evidence="2 3">
    <name type="scientific">Nocardia speluncae</name>
    <dbReference type="NCBI Taxonomy" id="419477"/>
    <lineage>
        <taxon>Bacteria</taxon>
        <taxon>Bacillati</taxon>
        <taxon>Actinomycetota</taxon>
        <taxon>Actinomycetes</taxon>
        <taxon>Mycobacteriales</taxon>
        <taxon>Nocardiaceae</taxon>
        <taxon>Nocardia</taxon>
    </lineage>
</organism>
<accession>A0A846XJE8</accession>
<feature type="transmembrane region" description="Helical" evidence="1">
    <location>
        <begin position="248"/>
        <end position="266"/>
    </location>
</feature>
<evidence type="ECO:0000256" key="1">
    <source>
        <dbReference type="SAM" id="Phobius"/>
    </source>
</evidence>
<evidence type="ECO:0000313" key="2">
    <source>
        <dbReference type="EMBL" id="NKY35465.1"/>
    </source>
</evidence>
<sequence>MNASTDTPAPAISYPDTSAAVGGNGFGRLVLLWFGLLGAVFAVPGVVLCIELGDPEYPALMRRTADFGVMLCILLFCLGPVLSFYMWRKRRIERILRTHPWVVWRVDYECNPTETIVLRDAQDTPISRLTISSSGSQRRAVVDEKATHVWFAGDPLRRGVIARPGGSYPLYVFGSPIRSSGVVPKPKKPQLPLDLPPHLRPGRTRRTAAFCLDLLVHLGCGVAVGIAAAKPTSAQALIALDFDIGRVVLPFLGAWAGASFINRVLLQSVAHTTLGKAVFGLCAIDPETLGFPTFGRLTGAWFMGLYLSAALPLCVVTFSDVPGPDEPKRYLLPAIRHGVPGGMAIAGSVGSIDTRLDGTGREGRE</sequence>
<evidence type="ECO:0000313" key="3">
    <source>
        <dbReference type="Proteomes" id="UP000565715"/>
    </source>
</evidence>
<keyword evidence="1" id="KW-0812">Transmembrane</keyword>
<dbReference type="AlphaFoldDB" id="A0A846XJE8"/>
<reference evidence="2 3" key="1">
    <citation type="submission" date="2020-04" db="EMBL/GenBank/DDBJ databases">
        <title>MicrobeNet Type strains.</title>
        <authorList>
            <person name="Nicholson A.C."/>
        </authorList>
    </citation>
    <scope>NUCLEOTIDE SEQUENCE [LARGE SCALE GENOMIC DNA]</scope>
    <source>
        <strain evidence="2 3">DSM 45078</strain>
    </source>
</reference>
<dbReference type="RefSeq" id="WP_068042016.1">
    <property type="nucleotide sequence ID" value="NZ_JAAXOO010000005.1"/>
</dbReference>
<feature type="transmembrane region" description="Helical" evidence="1">
    <location>
        <begin position="208"/>
        <end position="228"/>
    </location>
</feature>
<feature type="transmembrane region" description="Helical" evidence="1">
    <location>
        <begin position="29"/>
        <end position="47"/>
    </location>
</feature>
<gene>
    <name evidence="2" type="ORF">HGA13_20675</name>
</gene>
<protein>
    <recommendedName>
        <fullName evidence="4">RDD family protein</fullName>
    </recommendedName>
</protein>
<name>A0A846XJE8_9NOCA</name>
<feature type="transmembrane region" description="Helical" evidence="1">
    <location>
        <begin position="67"/>
        <end position="87"/>
    </location>
</feature>
<proteinExistence type="predicted"/>
<evidence type="ECO:0008006" key="4">
    <source>
        <dbReference type="Google" id="ProtNLM"/>
    </source>
</evidence>
<keyword evidence="3" id="KW-1185">Reference proteome</keyword>